<accession>A0A4R5WEJ5</accession>
<proteinExistence type="predicted"/>
<dbReference type="InterPro" id="IPR014008">
    <property type="entry name" value="Cbl_synth_MTase_CbiT"/>
</dbReference>
<dbReference type="Gene3D" id="3.40.50.150">
    <property type="entry name" value="Vaccinia Virus protein VP39"/>
    <property type="match status" value="1"/>
</dbReference>
<dbReference type="PANTHER" id="PTHR43182:SF1">
    <property type="entry name" value="COBALT-PRECORRIN-7 C(5)-METHYLTRANSFERASE"/>
    <property type="match status" value="1"/>
</dbReference>
<dbReference type="UniPathway" id="UPA00148"/>
<dbReference type="InterPro" id="IPR035996">
    <property type="entry name" value="4pyrrol_Methylase_sf"/>
</dbReference>
<dbReference type="InterPro" id="IPR014777">
    <property type="entry name" value="4pyrrole_Mease_sub1"/>
</dbReference>
<evidence type="ECO:0000256" key="5">
    <source>
        <dbReference type="ARBA" id="ARBA00022691"/>
    </source>
</evidence>
<dbReference type="GO" id="GO:0032259">
    <property type="term" value="P:methylation"/>
    <property type="evidence" value="ECO:0007669"/>
    <property type="project" value="UniProtKB-KW"/>
</dbReference>
<keyword evidence="3 7" id="KW-0489">Methyltransferase</keyword>
<dbReference type="InterPro" id="IPR000878">
    <property type="entry name" value="4pyrrol_Mease"/>
</dbReference>
<organism evidence="7 8">
    <name type="scientific">Mycolicibacterium mucogenicum</name>
    <name type="common">Mycobacterium mucogenicum</name>
    <dbReference type="NCBI Taxonomy" id="56689"/>
    <lineage>
        <taxon>Bacteria</taxon>
        <taxon>Bacillati</taxon>
        <taxon>Actinomycetota</taxon>
        <taxon>Actinomycetes</taxon>
        <taxon>Mycobacteriales</taxon>
        <taxon>Mycobacteriaceae</taxon>
        <taxon>Mycolicibacterium</taxon>
    </lineage>
</organism>
<evidence type="ECO:0000313" key="8">
    <source>
        <dbReference type="Proteomes" id="UP000294929"/>
    </source>
</evidence>
<evidence type="ECO:0000256" key="1">
    <source>
        <dbReference type="ARBA" id="ARBA00004953"/>
    </source>
</evidence>
<name>A0A4R5WEJ5_MYCMU</name>
<comment type="caution">
    <text evidence="7">The sequence shown here is derived from an EMBL/GenBank/DDBJ whole genome shotgun (WGS) entry which is preliminary data.</text>
</comment>
<dbReference type="Gene3D" id="3.30.950.10">
    <property type="entry name" value="Methyltransferase, Cobalt-precorrin-4 Transmethylase, Domain 2"/>
    <property type="match status" value="1"/>
</dbReference>
<dbReference type="Pfam" id="PF00590">
    <property type="entry name" value="TP_methylase"/>
    <property type="match status" value="1"/>
</dbReference>
<dbReference type="PANTHER" id="PTHR43182">
    <property type="entry name" value="COBALT-PRECORRIN-6B C(15)-METHYLTRANSFERASE (DECARBOXYLATING)"/>
    <property type="match status" value="1"/>
</dbReference>
<dbReference type="RefSeq" id="WP_133427177.1">
    <property type="nucleotide sequence ID" value="NZ_SDLO01000011.1"/>
</dbReference>
<dbReference type="NCBIfam" id="TIGR02469">
    <property type="entry name" value="CbiT"/>
    <property type="match status" value="1"/>
</dbReference>
<dbReference type="InterPro" id="IPR014776">
    <property type="entry name" value="4pyrrole_Mease_sub2"/>
</dbReference>
<dbReference type="PIRSF" id="PIRSF036428">
    <property type="entry name" value="CobL"/>
    <property type="match status" value="1"/>
</dbReference>
<dbReference type="GO" id="GO:0009236">
    <property type="term" value="P:cobalamin biosynthetic process"/>
    <property type="evidence" value="ECO:0007669"/>
    <property type="project" value="UniProtKB-UniPathway"/>
</dbReference>
<sequence length="392" mass="41519">MSGRITVVGIGADGMAGLGQAARDELLGAAVIFGGPRQLDLLDAAVTAERRAWPSPMLAALPSVFDGLGDVHAVASGDPMLHGIGATLIRLFGRDRVRVLPHVSSVTLACARLGWSVQDTEVISLVNAAPHTAMRLGGQAVVLSKGADTPRALARLLTEAGRGQSDFIVLEQLGGPDERVTAMTAQEWDTQDPHVDALNVVAVRYVPDLRVGAVLADHAFDHDGQITKQHIRAVTMATLEPRPDQILWDVGSGSGSVAIEWCRASGGRAVAFESDDVRRQRITTNVTTFGVRVDVRGAAPESFADVAGPNTIFIGGGLTQPGLFDACYDALESGGRLVANAVTAESEAFVVQLYSKLGGDLRRFQHYHGEPIGGFTGWRPALPITQWTVVKE</sequence>
<dbReference type="InterPro" id="IPR029063">
    <property type="entry name" value="SAM-dependent_MTases_sf"/>
</dbReference>
<gene>
    <name evidence="7" type="primary">cbiE</name>
    <name evidence="7" type="ORF">EUA03_15880</name>
</gene>
<dbReference type="InterPro" id="IPR050714">
    <property type="entry name" value="Cobalamin_biosynth_MTase"/>
</dbReference>
<dbReference type="SUPFAM" id="SSF53790">
    <property type="entry name" value="Tetrapyrrole methylase"/>
    <property type="match status" value="1"/>
</dbReference>
<dbReference type="AlphaFoldDB" id="A0A4R5WEJ5"/>
<evidence type="ECO:0000256" key="4">
    <source>
        <dbReference type="ARBA" id="ARBA00022679"/>
    </source>
</evidence>
<evidence type="ECO:0000259" key="6">
    <source>
        <dbReference type="Pfam" id="PF00590"/>
    </source>
</evidence>
<dbReference type="Proteomes" id="UP000294929">
    <property type="component" value="Unassembled WGS sequence"/>
</dbReference>
<comment type="pathway">
    <text evidence="1">Cofactor biosynthesis; adenosylcobalamin biosynthesis.</text>
</comment>
<evidence type="ECO:0000256" key="2">
    <source>
        <dbReference type="ARBA" id="ARBA00022573"/>
    </source>
</evidence>
<dbReference type="GO" id="GO:0008276">
    <property type="term" value="F:protein methyltransferase activity"/>
    <property type="evidence" value="ECO:0007669"/>
    <property type="project" value="InterPro"/>
</dbReference>
<dbReference type="CDD" id="cd11644">
    <property type="entry name" value="Precorrin-6Y-MT"/>
    <property type="match status" value="1"/>
</dbReference>
<dbReference type="Gene3D" id="3.40.1010.10">
    <property type="entry name" value="Cobalt-precorrin-4 Transmethylase, Domain 1"/>
    <property type="match status" value="1"/>
</dbReference>
<reference evidence="7 8" key="1">
    <citation type="submission" date="2019-01" db="EMBL/GenBank/DDBJ databases">
        <title>High-quality-draft genome sequences of five non-tuberculosis mycobacteriaceae isolated from a nosocomial environment.</title>
        <authorList>
            <person name="Tiago I."/>
            <person name="Alarico S."/>
            <person name="Pereira S.G."/>
            <person name="Coelho C."/>
            <person name="Maranha A."/>
            <person name="Empadinhas N."/>
        </authorList>
    </citation>
    <scope>NUCLEOTIDE SEQUENCE [LARGE SCALE GENOMIC DNA]</scope>
    <source>
        <strain evidence="7 8">24AIII</strain>
    </source>
</reference>
<keyword evidence="4 7" id="KW-0808">Transferase</keyword>
<evidence type="ECO:0000313" key="7">
    <source>
        <dbReference type="EMBL" id="TDK88293.1"/>
    </source>
</evidence>
<dbReference type="NCBIfam" id="TIGR02467">
    <property type="entry name" value="CbiE"/>
    <property type="match status" value="1"/>
</dbReference>
<dbReference type="EMBL" id="SDLO01000011">
    <property type="protein sequence ID" value="TDK88293.1"/>
    <property type="molecule type" value="Genomic_DNA"/>
</dbReference>
<dbReference type="InterPro" id="IPR006365">
    <property type="entry name" value="Cbl_synth_CobL"/>
</dbReference>
<feature type="domain" description="Tetrapyrrole methylase" evidence="6">
    <location>
        <begin position="4"/>
        <end position="187"/>
    </location>
</feature>
<protein>
    <submittedName>
        <fullName evidence="7">Precorrin-6y C5,15-methyltransferase (Decarboxylating) subunit CbiE</fullName>
    </submittedName>
</protein>
<dbReference type="InterPro" id="IPR012818">
    <property type="entry name" value="CbiE"/>
</dbReference>
<evidence type="ECO:0000256" key="3">
    <source>
        <dbReference type="ARBA" id="ARBA00022603"/>
    </source>
</evidence>
<dbReference type="SUPFAM" id="SSF53335">
    <property type="entry name" value="S-adenosyl-L-methionine-dependent methyltransferases"/>
    <property type="match status" value="1"/>
</dbReference>
<keyword evidence="2" id="KW-0169">Cobalamin biosynthesis</keyword>
<keyword evidence="5" id="KW-0949">S-adenosyl-L-methionine</keyword>